<feature type="compositionally biased region" description="Polar residues" evidence="1">
    <location>
        <begin position="313"/>
        <end position="332"/>
    </location>
</feature>
<feature type="compositionally biased region" description="Polar residues" evidence="1">
    <location>
        <begin position="100"/>
        <end position="112"/>
    </location>
</feature>
<feature type="compositionally biased region" description="Low complexity" evidence="1">
    <location>
        <begin position="121"/>
        <end position="134"/>
    </location>
</feature>
<dbReference type="Proteomes" id="UP001497457">
    <property type="component" value="Chromosome 10rd"/>
</dbReference>
<sequence length="806" mass="89154">MPPPNRRGREPTEGMAPPEHRPLGAAGSSGGAVMPQPPLRGKGTGSSGGSRGKAAAAGIGSSGVSTEKAAGAGIGSTVATPLANLSNLFGTPGFRRKESSTNPSPAATTQPRVATGTKYTRPWSSSSPRGPSLRTGQQLRPTKSYRRRFSLLSINGVDSLTSADADGSASHLCNTVADGSGSHSSNTADGNFREPAARIGPVEKPGAGLSGLIPPSPSLAVKARMALSLETPASHWGVTNLNVEAQQEHQSVTGSNVETPRKHQAVKGSSGGTPRKHQAITGSSGGMPRKHQAVTVSSGGTPRKHQAAKGSNEETTQGSQGHEAVTVSNGATAQKHRIKEKVGGGSSEQNMAPKIYRKERTRPSLQVCHTSGIQRAGTNTKLPTAREKQQSKSNPSFPRDSTLHTDRKLKRTSSKDARAGLSLGGNSTAHHGEELTDDEKRRLTKEMMIKAQEADLLIHQLNELGVGEDINQEELQCYYEQLPCEPPHVDTSLELDDEQIKKLRVHHVLCRIKYYKVTQQGRKDDPHDTELEDDYHLCCLKEKLKCFVEDETKLDEDNILDCLDKEGLLGYIEEDVVFDWSFQYLTVAALDNYQRLVPQNGGGCEYVHWDDYRGYFHKYEIELEYLDFWEELSKKLKWMEDYIHFGWPTLKWRRICSRGESQAIKIATGFSNITVRLAHAAYYECIDDINMEYCWYKELDGVYFEIWKRVTKLKKSFREALDEVYKLDKFPLRQHVMKYALESNGCELEMEFHNCTKGISEEITEEKAHDLIAEAITKLRTRPKFYAQYIRKKIEIARAIGIIPPV</sequence>
<feature type="region of interest" description="Disordered" evidence="1">
    <location>
        <begin position="1"/>
        <end position="70"/>
    </location>
</feature>
<proteinExistence type="predicted"/>
<dbReference type="EMBL" id="OZ075120">
    <property type="protein sequence ID" value="CAL4895531.1"/>
    <property type="molecule type" value="Genomic_DNA"/>
</dbReference>
<dbReference type="PANTHER" id="PTHR34480:SF14">
    <property type="entry name" value="OS01G0967800 PROTEIN"/>
    <property type="match status" value="1"/>
</dbReference>
<feature type="region of interest" description="Disordered" evidence="1">
    <location>
        <begin position="89"/>
        <end position="144"/>
    </location>
</feature>
<dbReference type="PANTHER" id="PTHR34480">
    <property type="entry name" value="OS01G0967800 PROTEIN-RELATED"/>
    <property type="match status" value="1"/>
</dbReference>
<gene>
    <name evidence="2" type="ORF">URODEC1_LOCUS6099</name>
</gene>
<evidence type="ECO:0000313" key="3">
    <source>
        <dbReference type="Proteomes" id="UP001497457"/>
    </source>
</evidence>
<evidence type="ECO:0000256" key="1">
    <source>
        <dbReference type="SAM" id="MobiDB-lite"/>
    </source>
</evidence>
<feature type="region of interest" description="Disordered" evidence="1">
    <location>
        <begin position="246"/>
        <end position="438"/>
    </location>
</feature>
<feature type="compositionally biased region" description="Low complexity" evidence="1">
    <location>
        <begin position="52"/>
        <end position="66"/>
    </location>
</feature>
<feature type="compositionally biased region" description="Polar residues" evidence="1">
    <location>
        <begin position="246"/>
        <end position="258"/>
    </location>
</feature>
<organism evidence="2 3">
    <name type="scientific">Urochloa decumbens</name>
    <dbReference type="NCBI Taxonomy" id="240449"/>
    <lineage>
        <taxon>Eukaryota</taxon>
        <taxon>Viridiplantae</taxon>
        <taxon>Streptophyta</taxon>
        <taxon>Embryophyta</taxon>
        <taxon>Tracheophyta</taxon>
        <taxon>Spermatophyta</taxon>
        <taxon>Magnoliopsida</taxon>
        <taxon>Liliopsida</taxon>
        <taxon>Poales</taxon>
        <taxon>Poaceae</taxon>
        <taxon>PACMAD clade</taxon>
        <taxon>Panicoideae</taxon>
        <taxon>Panicodae</taxon>
        <taxon>Paniceae</taxon>
        <taxon>Melinidinae</taxon>
        <taxon>Urochloa</taxon>
    </lineage>
</organism>
<protein>
    <submittedName>
        <fullName evidence="2">Uncharacterized protein</fullName>
    </submittedName>
</protein>
<feature type="region of interest" description="Disordered" evidence="1">
    <location>
        <begin position="178"/>
        <end position="211"/>
    </location>
</feature>
<feature type="compositionally biased region" description="Basic and acidic residues" evidence="1">
    <location>
        <begin position="7"/>
        <end position="22"/>
    </location>
</feature>
<keyword evidence="3" id="KW-1185">Reference proteome</keyword>
<evidence type="ECO:0000313" key="2">
    <source>
        <dbReference type="EMBL" id="CAL4895531.1"/>
    </source>
</evidence>
<feature type="compositionally biased region" description="Gly residues" evidence="1">
    <location>
        <begin position="42"/>
        <end position="51"/>
    </location>
</feature>
<dbReference type="AlphaFoldDB" id="A0ABC8VRS2"/>
<name>A0ABC8VRS2_9POAL</name>
<accession>A0ABC8VRS2</accession>
<reference evidence="2" key="1">
    <citation type="submission" date="2024-10" db="EMBL/GenBank/DDBJ databases">
        <authorList>
            <person name="Ryan C."/>
        </authorList>
    </citation>
    <scope>NUCLEOTIDE SEQUENCE [LARGE SCALE GENOMIC DNA]</scope>
</reference>
<feature type="compositionally biased region" description="Polar residues" evidence="1">
    <location>
        <begin position="363"/>
        <end position="382"/>
    </location>
</feature>